<evidence type="ECO:0000256" key="6">
    <source>
        <dbReference type="ARBA" id="ARBA00030114"/>
    </source>
</evidence>
<dbReference type="EMBL" id="BMAT01004125">
    <property type="protein sequence ID" value="GFR68558.1"/>
    <property type="molecule type" value="Genomic_DNA"/>
</dbReference>
<dbReference type="PROSITE" id="PS51495">
    <property type="entry name" value="GLUE"/>
    <property type="match status" value="1"/>
</dbReference>
<dbReference type="GO" id="GO:0032266">
    <property type="term" value="F:phosphatidylinositol-3-phosphate binding"/>
    <property type="evidence" value="ECO:0007669"/>
    <property type="project" value="UniProtKB-UniRule"/>
</dbReference>
<dbReference type="InterPro" id="IPR036388">
    <property type="entry name" value="WH-like_DNA-bd_sf"/>
</dbReference>
<dbReference type="InterPro" id="IPR036390">
    <property type="entry name" value="WH_DNA-bd_sf"/>
</dbReference>
<comment type="subcellular location">
    <subcellularLocation>
        <location evidence="7">Cytoplasm</location>
    </subcellularLocation>
    <subcellularLocation>
        <location evidence="7">Endosome</location>
    </subcellularLocation>
</comment>
<sequence>MDRFSWCDGSLFPEEHLVEQQGGVAVYDGHDKTPFVSGFLMLTTHRLLWRDQKNRNCVISLSLSVISGLDEQPSGFTKRRTHFRSPRSTMSWRHRSCQVFTCCGLRLEASTPNRVWSRSSQSNLAKITCTTVKFFHTPTSELVEMTCIQPLAPVYLQFYRSLKEEVKKKRWESHTAPSGTSSAATPSSSSSQGLLPRQRPGIVGIERSIQAKNKETNKNISQAFQDLRNLMEKAKDMVNLSKTIATKIKEKQGDITEDETIKFKSYLLSMGISNPVTRETHGEGDKYYSELARQLATLLTKPIEESGGMMTLTDVYCRVNRARGMELLSPEDLLHACELMEFLGLPVRLRTFDSGVSVLQAQSQNEEEVVSETSAMVEKQGNLTSEQLAQLLGLSVVLAKERLLMAEKMGGVCRDETVEGLNFYPNRFLSEA</sequence>
<evidence type="ECO:0000256" key="4">
    <source>
        <dbReference type="ARBA" id="ARBA00022490"/>
    </source>
</evidence>
<evidence type="ECO:0000256" key="5">
    <source>
        <dbReference type="ARBA" id="ARBA00022927"/>
    </source>
</evidence>
<dbReference type="PANTHER" id="PTHR13128">
    <property type="entry name" value="VACUOLAR PROTEIN-SORTING-ASSOCIATED PROTEIN 36"/>
    <property type="match status" value="1"/>
</dbReference>
<evidence type="ECO:0000256" key="1">
    <source>
        <dbReference type="ARBA" id="ARBA00009697"/>
    </source>
</evidence>
<dbReference type="AlphaFoldDB" id="A0AAV4F5B0"/>
<protein>
    <recommendedName>
        <fullName evidence="2 7">Vacuolar protein-sorting-associated protein 36</fullName>
    </recommendedName>
    <alternativeName>
        <fullName evidence="6 7">ESCRT-II complex subunit VPS36</fullName>
    </alternativeName>
</protein>
<dbReference type="FunFam" id="1.10.10.10:FF:000416">
    <property type="entry name" value="Vacuolar protein-sorting-associated protein 36"/>
    <property type="match status" value="1"/>
</dbReference>
<dbReference type="FunFam" id="1.10.10.10:FF:000170">
    <property type="entry name" value="Vacuolar protein-sorting-associated protein 36"/>
    <property type="match status" value="1"/>
</dbReference>
<keyword evidence="3 7" id="KW-0813">Transport</keyword>
<dbReference type="GO" id="GO:0043328">
    <property type="term" value="P:protein transport to vacuole involved in ubiquitin-dependent protein catabolic process via the multivesicular body sorting pathway"/>
    <property type="evidence" value="ECO:0007669"/>
    <property type="project" value="UniProtKB-UniRule"/>
</dbReference>
<comment type="similarity">
    <text evidence="1 7">Belongs to the VPS36 family.</text>
</comment>
<dbReference type="Gene3D" id="1.10.10.10">
    <property type="entry name" value="Winged helix-like DNA-binding domain superfamily/Winged helix DNA-binding domain"/>
    <property type="match status" value="2"/>
</dbReference>
<dbReference type="SUPFAM" id="SSF46785">
    <property type="entry name" value="Winged helix' DNA-binding domain"/>
    <property type="match status" value="2"/>
</dbReference>
<dbReference type="Gene3D" id="6.10.140.260">
    <property type="match status" value="1"/>
</dbReference>
<dbReference type="SUPFAM" id="SSF50729">
    <property type="entry name" value="PH domain-like"/>
    <property type="match status" value="1"/>
</dbReference>
<gene>
    <name evidence="10" type="ORF">ElyMa_002024200</name>
</gene>
<feature type="domain" description="GLUE N-terminal" evidence="9">
    <location>
        <begin position="1"/>
        <end position="123"/>
    </location>
</feature>
<dbReference type="InterPro" id="IPR011993">
    <property type="entry name" value="PH-like_dom_sf"/>
</dbReference>
<dbReference type="InterPro" id="IPR037855">
    <property type="entry name" value="Vps36"/>
</dbReference>
<accession>A0AAV4F5B0</accession>
<dbReference type="Pfam" id="PF04157">
    <property type="entry name" value="EAP30"/>
    <property type="match status" value="1"/>
</dbReference>
<evidence type="ECO:0000256" key="2">
    <source>
        <dbReference type="ARBA" id="ARBA00017953"/>
    </source>
</evidence>
<proteinExistence type="inferred from homology"/>
<keyword evidence="7" id="KW-0967">Endosome</keyword>
<dbReference type="Proteomes" id="UP000762676">
    <property type="component" value="Unassembled WGS sequence"/>
</dbReference>
<comment type="subunit">
    <text evidence="7">Component of the endosomal sorting complex required for transport II (ESCRT-II).</text>
</comment>
<dbReference type="InterPro" id="IPR021648">
    <property type="entry name" value="GLUE_dom"/>
</dbReference>
<feature type="region of interest" description="Disordered" evidence="8">
    <location>
        <begin position="170"/>
        <end position="197"/>
    </location>
</feature>
<dbReference type="Gene3D" id="2.30.29.30">
    <property type="entry name" value="Pleckstrin-homology domain (PH domain)/Phosphotyrosine-binding domain (PTB)"/>
    <property type="match status" value="1"/>
</dbReference>
<feature type="compositionally biased region" description="Low complexity" evidence="8">
    <location>
        <begin position="178"/>
        <end position="197"/>
    </location>
</feature>
<evidence type="ECO:0000256" key="3">
    <source>
        <dbReference type="ARBA" id="ARBA00022448"/>
    </source>
</evidence>
<organism evidence="10 11">
    <name type="scientific">Elysia marginata</name>
    <dbReference type="NCBI Taxonomy" id="1093978"/>
    <lineage>
        <taxon>Eukaryota</taxon>
        <taxon>Metazoa</taxon>
        <taxon>Spiralia</taxon>
        <taxon>Lophotrochozoa</taxon>
        <taxon>Mollusca</taxon>
        <taxon>Gastropoda</taxon>
        <taxon>Heterobranchia</taxon>
        <taxon>Euthyneura</taxon>
        <taxon>Panpulmonata</taxon>
        <taxon>Sacoglossa</taxon>
        <taxon>Placobranchoidea</taxon>
        <taxon>Plakobranchidae</taxon>
        <taxon>Elysia</taxon>
    </lineage>
</organism>
<dbReference type="PANTHER" id="PTHR13128:SF12">
    <property type="entry name" value="VACUOLAR PROTEIN-SORTING-ASSOCIATED PROTEIN 36"/>
    <property type="match status" value="1"/>
</dbReference>
<keyword evidence="4 7" id="KW-0963">Cytoplasm</keyword>
<reference evidence="10 11" key="1">
    <citation type="journal article" date="2021" name="Elife">
        <title>Chloroplast acquisition without the gene transfer in kleptoplastic sea slugs, Plakobranchus ocellatus.</title>
        <authorList>
            <person name="Maeda T."/>
            <person name="Takahashi S."/>
            <person name="Yoshida T."/>
            <person name="Shimamura S."/>
            <person name="Takaki Y."/>
            <person name="Nagai Y."/>
            <person name="Toyoda A."/>
            <person name="Suzuki Y."/>
            <person name="Arimoto A."/>
            <person name="Ishii H."/>
            <person name="Satoh N."/>
            <person name="Nishiyama T."/>
            <person name="Hasebe M."/>
            <person name="Maruyama T."/>
            <person name="Minagawa J."/>
            <person name="Obokata J."/>
            <person name="Shigenobu S."/>
        </authorList>
    </citation>
    <scope>NUCLEOTIDE SEQUENCE [LARGE SCALE GENOMIC DNA]</scope>
</reference>
<evidence type="ECO:0000259" key="9">
    <source>
        <dbReference type="PROSITE" id="PS51495"/>
    </source>
</evidence>
<evidence type="ECO:0000256" key="7">
    <source>
        <dbReference type="RuleBase" id="RU367095"/>
    </source>
</evidence>
<dbReference type="GO" id="GO:0031902">
    <property type="term" value="C:late endosome membrane"/>
    <property type="evidence" value="ECO:0007669"/>
    <property type="project" value="UniProtKB-UniRule"/>
</dbReference>
<comment type="function">
    <text evidence="7">Component of the ESCRT-II complex (endosomal sorting complex required for transport II), which is required for multivesicular body (MVB) formation and sorting of endosomal cargo proteins into MVBs.</text>
</comment>
<dbReference type="InterPro" id="IPR040608">
    <property type="entry name" value="Snf8/Vps36"/>
</dbReference>
<name>A0AAV4F5B0_9GAST</name>
<dbReference type="GO" id="GO:0043130">
    <property type="term" value="F:ubiquitin binding"/>
    <property type="evidence" value="ECO:0007669"/>
    <property type="project" value="UniProtKB-UniRule"/>
</dbReference>
<evidence type="ECO:0000313" key="11">
    <source>
        <dbReference type="Proteomes" id="UP000762676"/>
    </source>
</evidence>
<evidence type="ECO:0000313" key="10">
    <source>
        <dbReference type="EMBL" id="GFR68558.1"/>
    </source>
</evidence>
<evidence type="ECO:0000256" key="8">
    <source>
        <dbReference type="SAM" id="MobiDB-lite"/>
    </source>
</evidence>
<comment type="caution">
    <text evidence="10">The sequence shown here is derived from an EMBL/GenBank/DDBJ whole genome shotgun (WGS) entry which is preliminary data.</text>
</comment>
<dbReference type="GO" id="GO:0000814">
    <property type="term" value="C:ESCRT II complex"/>
    <property type="evidence" value="ECO:0007669"/>
    <property type="project" value="UniProtKB-UniRule"/>
</dbReference>
<keyword evidence="11" id="KW-1185">Reference proteome</keyword>
<dbReference type="Pfam" id="PF11605">
    <property type="entry name" value="Vps36_ESCRT-II"/>
    <property type="match status" value="1"/>
</dbReference>
<keyword evidence="5 7" id="KW-0653">Protein transport</keyword>